<evidence type="ECO:0000256" key="8">
    <source>
        <dbReference type="ARBA" id="ARBA00022932"/>
    </source>
</evidence>
<evidence type="ECO:0000259" key="12">
    <source>
        <dbReference type="PROSITE" id="PS50994"/>
    </source>
</evidence>
<dbReference type="InterPro" id="IPR001584">
    <property type="entry name" value="Integrase_cat-core"/>
</dbReference>
<evidence type="ECO:0000256" key="7">
    <source>
        <dbReference type="ARBA" id="ARBA00022918"/>
    </source>
</evidence>
<feature type="region of interest" description="Disordered" evidence="11">
    <location>
        <begin position="394"/>
        <end position="504"/>
    </location>
</feature>
<evidence type="ECO:0000256" key="10">
    <source>
        <dbReference type="ARBA" id="ARBA00023268"/>
    </source>
</evidence>
<evidence type="ECO:0000256" key="4">
    <source>
        <dbReference type="ARBA" id="ARBA00022801"/>
    </source>
</evidence>
<keyword evidence="1" id="KW-0540">Nuclease</keyword>
<evidence type="ECO:0000256" key="9">
    <source>
        <dbReference type="ARBA" id="ARBA00023172"/>
    </source>
</evidence>
<dbReference type="SUPFAM" id="SSF56672">
    <property type="entry name" value="DNA/RNA polymerases"/>
    <property type="match status" value="1"/>
</dbReference>
<evidence type="ECO:0000313" key="13">
    <source>
        <dbReference type="EMBL" id="KFD63098.1"/>
    </source>
</evidence>
<name>A0A085N0V2_9BILA</name>
<dbReference type="GO" id="GO:0003964">
    <property type="term" value="F:RNA-directed DNA polymerase activity"/>
    <property type="evidence" value="ECO:0007669"/>
    <property type="project" value="UniProtKB-KW"/>
</dbReference>
<dbReference type="GO" id="GO:0046872">
    <property type="term" value="F:metal ion binding"/>
    <property type="evidence" value="ECO:0007669"/>
    <property type="project" value="UniProtKB-KW"/>
</dbReference>
<protein>
    <recommendedName>
        <fullName evidence="12">Integrase catalytic domain-containing protein</fullName>
    </recommendedName>
</protein>
<keyword evidence="3" id="KW-0255">Endonuclease</keyword>
<sequence>MSGRKQKNAIMPSVLPSLEDILEESAVKNSLRNVARCVMKRRADRVQAKAGKQRPKRTEKSSPEVPKGPANHSSEPKRRPIGKRREERLPATHRYNLRSRRKEEEEPIKKQSGPASTKRRRKPIPPSPCSIEPERERSSGQMVTVCSSYDSPIVRADLRSMEACSSQTLETPSDIYSAQLHSMENTNGFETPILSFRKDSSQQLTGQMGNAVSTPKSRNENGLDIYVDDFGIEYAFYEDPMRYTVTIEILDSPPEMTEKTASASGGDVTLQAVTEDGDSEALVLATKTSVDTSLLMDKTALTISDAEHSGSQSALATFAHANERVESTYAFEDHADLTHLQSEEHDIQTTVTEALAANENSTRLTGGQHDFGGDVSTRVLPAVQESVPLLVEEEDADATCVVPSKEELPQEGAKGNRAEERPAVGSPTKAPKKTSPKSLLKRIQEKQEAAARRREQQLAEKIRSRQTAQRSRQFPITPIRPNLKDKHMHSQPRTCPPKFRPPVTPHVGIRPAGIPLSSHKKIGPSHVSQTGHLIVTPGNAKGELKDPSAFLPPELLANFATPAPPSTEGGSDDGLSITARECRQSSPSLSTATYTEYEITERVLSSDEECDGNDEEPPKKIPRWANVSLRHICSVRTDNGREYAGQQLKKYFREEGIEHQTTIAYTPQENGVAERKNRSLTEMAKCMLLDAGLHNRFWGEAVRTAAYLQNRLPSRSVDRTPFEHFLGRKPELGHIRVFCSKVFCLVPKRRRRKWNDKAVEGVLIGYDDATKGYRILDPKTNRTWVSCSVKGIEKAGVEKCIAAPEPEGELERELMTSQPEEGGLASLDRPEEENLPAAASNQVSDIEENRNLSEDEGVPRKMEPSSWDEMVSLSPEEKEKWMSAAEEEMKSLKDYKVWELDDLPQGRKPISCKWAFKAKLDSQGRVHTYKARLVARGFSQKYSEDYDETFAPVVKHDTIRVLFAVAAARRLHVRHLDVKCAYLNGNLEEELYMEQPQGFVEPGKESKVLRLKKSIYGLRQSARCWNRKATEALSQLGFVPSQADQCLFTRKAKDGESTYVLLYVDDLLVARSSEKLTRKVGEQVNAHFHTKDLGGIVHYLGIEVKREEDGSFLLCQKGKIAEMLKEHGMLEPKPATTPMETALLPSS</sequence>
<keyword evidence="5" id="KW-0460">Magnesium</keyword>
<feature type="region of interest" description="Disordered" evidence="11">
    <location>
        <begin position="41"/>
        <end position="144"/>
    </location>
</feature>
<feature type="domain" description="Integrase catalytic" evidence="12">
    <location>
        <begin position="634"/>
        <end position="729"/>
    </location>
</feature>
<dbReference type="Pfam" id="PF25597">
    <property type="entry name" value="SH3_retrovirus"/>
    <property type="match status" value="1"/>
</dbReference>
<keyword evidence="8" id="KW-0808">Transferase</keyword>
<feature type="compositionally biased region" description="Basic and acidic residues" evidence="11">
    <location>
        <begin position="442"/>
        <end position="463"/>
    </location>
</feature>
<dbReference type="GO" id="GO:0004519">
    <property type="term" value="F:endonuclease activity"/>
    <property type="evidence" value="ECO:0007669"/>
    <property type="project" value="UniProtKB-KW"/>
</dbReference>
<dbReference type="InterPro" id="IPR043502">
    <property type="entry name" value="DNA/RNA_pol_sf"/>
</dbReference>
<feature type="region of interest" description="Disordered" evidence="11">
    <location>
        <begin position="560"/>
        <end position="591"/>
    </location>
</feature>
<dbReference type="Pfam" id="PF07727">
    <property type="entry name" value="RVT_2"/>
    <property type="match status" value="1"/>
</dbReference>
<keyword evidence="8" id="KW-0239">DNA-directed DNA polymerase</keyword>
<evidence type="ECO:0000256" key="2">
    <source>
        <dbReference type="ARBA" id="ARBA00022723"/>
    </source>
</evidence>
<feature type="compositionally biased region" description="Pro residues" evidence="11">
    <location>
        <begin position="494"/>
        <end position="504"/>
    </location>
</feature>
<gene>
    <name evidence="13" type="ORF">M514_12510</name>
</gene>
<dbReference type="InterPro" id="IPR057670">
    <property type="entry name" value="SH3_retrovirus"/>
</dbReference>
<dbReference type="GO" id="GO:0003887">
    <property type="term" value="F:DNA-directed DNA polymerase activity"/>
    <property type="evidence" value="ECO:0007669"/>
    <property type="project" value="UniProtKB-KW"/>
</dbReference>
<dbReference type="EMBL" id="KL367580">
    <property type="protein sequence ID" value="KFD63098.1"/>
    <property type="molecule type" value="Genomic_DNA"/>
</dbReference>
<keyword evidence="6" id="KW-0229">DNA integration</keyword>
<reference evidence="13" key="1">
    <citation type="journal article" date="2014" name="Nat. Genet.">
        <title>Genome and transcriptome of the porcine whipworm Trichuris suis.</title>
        <authorList>
            <person name="Jex A.R."/>
            <person name="Nejsum P."/>
            <person name="Schwarz E.M."/>
            <person name="Hu L."/>
            <person name="Young N.D."/>
            <person name="Hall R.S."/>
            <person name="Korhonen P.K."/>
            <person name="Liao S."/>
            <person name="Thamsborg S."/>
            <person name="Xia J."/>
            <person name="Xu P."/>
            <person name="Wang S."/>
            <person name="Scheerlinck J.P."/>
            <person name="Hofmann A."/>
            <person name="Sternberg P.W."/>
            <person name="Wang J."/>
            <person name="Gasser R.B."/>
        </authorList>
    </citation>
    <scope>NUCLEOTIDE SEQUENCE [LARGE SCALE GENOMIC DNA]</scope>
    <source>
        <strain evidence="13">DCEP-RM93F</strain>
    </source>
</reference>
<dbReference type="AlphaFoldDB" id="A0A085N0V2"/>
<evidence type="ECO:0000256" key="1">
    <source>
        <dbReference type="ARBA" id="ARBA00022722"/>
    </source>
</evidence>
<dbReference type="InterPro" id="IPR039537">
    <property type="entry name" value="Retrotran_Ty1/copia-like"/>
</dbReference>
<keyword evidence="9" id="KW-0233">DNA recombination</keyword>
<keyword evidence="7" id="KW-0695">RNA-directed DNA polymerase</keyword>
<dbReference type="Proteomes" id="UP000030758">
    <property type="component" value="Unassembled WGS sequence"/>
</dbReference>
<keyword evidence="8" id="KW-0548">Nucleotidyltransferase</keyword>
<dbReference type="GO" id="GO:0006310">
    <property type="term" value="P:DNA recombination"/>
    <property type="evidence" value="ECO:0007669"/>
    <property type="project" value="UniProtKB-KW"/>
</dbReference>
<dbReference type="InterPro" id="IPR013103">
    <property type="entry name" value="RVT_2"/>
</dbReference>
<dbReference type="Gene3D" id="3.30.420.10">
    <property type="entry name" value="Ribonuclease H-like superfamily/Ribonuclease H"/>
    <property type="match status" value="1"/>
</dbReference>
<keyword evidence="2" id="KW-0479">Metal-binding</keyword>
<keyword evidence="4" id="KW-0378">Hydrolase</keyword>
<dbReference type="PROSITE" id="PS50994">
    <property type="entry name" value="INTEGRASE"/>
    <property type="match status" value="1"/>
</dbReference>
<evidence type="ECO:0000256" key="5">
    <source>
        <dbReference type="ARBA" id="ARBA00022842"/>
    </source>
</evidence>
<feature type="compositionally biased region" description="Basic and acidic residues" evidence="11">
    <location>
        <begin position="847"/>
        <end position="863"/>
    </location>
</feature>
<feature type="compositionally biased region" description="Basic and acidic residues" evidence="11">
    <location>
        <begin position="404"/>
        <end position="422"/>
    </location>
</feature>
<dbReference type="GO" id="GO:0015074">
    <property type="term" value="P:DNA integration"/>
    <property type="evidence" value="ECO:0007669"/>
    <property type="project" value="UniProtKB-KW"/>
</dbReference>
<organism evidence="13">
    <name type="scientific">Trichuris suis</name>
    <name type="common">pig whipworm</name>
    <dbReference type="NCBI Taxonomy" id="68888"/>
    <lineage>
        <taxon>Eukaryota</taxon>
        <taxon>Metazoa</taxon>
        <taxon>Ecdysozoa</taxon>
        <taxon>Nematoda</taxon>
        <taxon>Enoplea</taxon>
        <taxon>Dorylaimia</taxon>
        <taxon>Trichinellida</taxon>
        <taxon>Trichuridae</taxon>
        <taxon>Trichuris</taxon>
    </lineage>
</organism>
<evidence type="ECO:0000256" key="6">
    <source>
        <dbReference type="ARBA" id="ARBA00022908"/>
    </source>
</evidence>
<dbReference type="GO" id="GO:0016787">
    <property type="term" value="F:hydrolase activity"/>
    <property type="evidence" value="ECO:0007669"/>
    <property type="project" value="UniProtKB-KW"/>
</dbReference>
<keyword evidence="10" id="KW-0511">Multifunctional enzyme</keyword>
<feature type="region of interest" description="Disordered" evidence="11">
    <location>
        <begin position="807"/>
        <end position="873"/>
    </location>
</feature>
<dbReference type="PANTHER" id="PTHR42648:SF11">
    <property type="entry name" value="TRANSPOSON TY4-P GAG-POL POLYPROTEIN"/>
    <property type="match status" value="1"/>
</dbReference>
<dbReference type="SUPFAM" id="SSF53098">
    <property type="entry name" value="Ribonuclease H-like"/>
    <property type="match status" value="1"/>
</dbReference>
<dbReference type="InterPro" id="IPR036397">
    <property type="entry name" value="RNaseH_sf"/>
</dbReference>
<feature type="compositionally biased region" description="Basic and acidic residues" evidence="11">
    <location>
        <begin position="74"/>
        <end position="90"/>
    </location>
</feature>
<dbReference type="InterPro" id="IPR012337">
    <property type="entry name" value="RNaseH-like_sf"/>
</dbReference>
<accession>A0A085N0V2</accession>
<dbReference type="GO" id="GO:0042575">
    <property type="term" value="C:DNA polymerase complex"/>
    <property type="evidence" value="ECO:0007669"/>
    <property type="project" value="UniProtKB-ARBA"/>
</dbReference>
<dbReference type="PANTHER" id="PTHR42648">
    <property type="entry name" value="TRANSPOSASE, PUTATIVE-RELATED"/>
    <property type="match status" value="1"/>
</dbReference>
<evidence type="ECO:0000256" key="3">
    <source>
        <dbReference type="ARBA" id="ARBA00022759"/>
    </source>
</evidence>
<dbReference type="GO" id="GO:0003676">
    <property type="term" value="F:nucleic acid binding"/>
    <property type="evidence" value="ECO:0007669"/>
    <property type="project" value="InterPro"/>
</dbReference>
<proteinExistence type="predicted"/>
<feature type="compositionally biased region" description="Polar residues" evidence="11">
    <location>
        <begin position="465"/>
        <end position="474"/>
    </location>
</feature>
<evidence type="ECO:0000256" key="11">
    <source>
        <dbReference type="SAM" id="MobiDB-lite"/>
    </source>
</evidence>